<dbReference type="Gene3D" id="3.30.930.10">
    <property type="entry name" value="Bira Bifunctional Protein, Domain 2"/>
    <property type="match status" value="1"/>
</dbReference>
<evidence type="ECO:0000256" key="2">
    <source>
        <dbReference type="ARBA" id="ARBA00011738"/>
    </source>
</evidence>
<keyword evidence="7 10" id="KW-0648">Protein biosynthesis</keyword>
<evidence type="ECO:0000256" key="10">
    <source>
        <dbReference type="HAMAP-Rule" id="MF_00127"/>
    </source>
</evidence>
<dbReference type="SUPFAM" id="SSF52954">
    <property type="entry name" value="Class II aaRS ABD-related"/>
    <property type="match status" value="1"/>
</dbReference>
<comment type="caution">
    <text evidence="12">The sequence shown here is derived from an EMBL/GenBank/DDBJ whole genome shotgun (WGS) entry which is preliminary data.</text>
</comment>
<dbReference type="EMBL" id="JBITYT010000009">
    <property type="protein sequence ID" value="MFI9121745.1"/>
    <property type="molecule type" value="Genomic_DNA"/>
</dbReference>
<comment type="catalytic activity">
    <reaction evidence="9 10">
        <text>tRNA(His) + L-histidine + ATP = L-histidyl-tRNA(His) + AMP + diphosphate + H(+)</text>
        <dbReference type="Rhea" id="RHEA:17313"/>
        <dbReference type="Rhea" id="RHEA-COMP:9665"/>
        <dbReference type="Rhea" id="RHEA-COMP:9689"/>
        <dbReference type="ChEBI" id="CHEBI:15378"/>
        <dbReference type="ChEBI" id="CHEBI:30616"/>
        <dbReference type="ChEBI" id="CHEBI:33019"/>
        <dbReference type="ChEBI" id="CHEBI:57595"/>
        <dbReference type="ChEBI" id="CHEBI:78442"/>
        <dbReference type="ChEBI" id="CHEBI:78527"/>
        <dbReference type="ChEBI" id="CHEBI:456215"/>
        <dbReference type="EC" id="6.1.1.21"/>
    </reaction>
</comment>
<evidence type="ECO:0000256" key="6">
    <source>
        <dbReference type="ARBA" id="ARBA00022840"/>
    </source>
</evidence>
<dbReference type="CDD" id="cd00773">
    <property type="entry name" value="HisRS-like_core"/>
    <property type="match status" value="1"/>
</dbReference>
<dbReference type="PIRSF" id="PIRSF001549">
    <property type="entry name" value="His-tRNA_synth"/>
    <property type="match status" value="1"/>
</dbReference>
<dbReference type="SUPFAM" id="SSF55681">
    <property type="entry name" value="Class II aaRS and biotin synthetases"/>
    <property type="match status" value="1"/>
</dbReference>
<evidence type="ECO:0000256" key="1">
    <source>
        <dbReference type="ARBA" id="ARBA00008226"/>
    </source>
</evidence>
<evidence type="ECO:0000313" key="12">
    <source>
        <dbReference type="EMBL" id="MFI9121745.1"/>
    </source>
</evidence>
<evidence type="ECO:0000256" key="4">
    <source>
        <dbReference type="ARBA" id="ARBA00022598"/>
    </source>
</evidence>
<dbReference type="Pfam" id="PF13393">
    <property type="entry name" value="tRNA-synt_His"/>
    <property type="match status" value="1"/>
</dbReference>
<dbReference type="InterPro" id="IPR004154">
    <property type="entry name" value="Anticodon-bd"/>
</dbReference>
<protein>
    <recommendedName>
        <fullName evidence="10">Histidine--tRNA ligase</fullName>
        <ecNumber evidence="10">6.1.1.21</ecNumber>
    </recommendedName>
    <alternativeName>
        <fullName evidence="10">Histidyl-tRNA synthetase</fullName>
        <shortName evidence="10">HisRS</shortName>
    </alternativeName>
</protein>
<reference evidence="12 13" key="1">
    <citation type="submission" date="2024-10" db="EMBL/GenBank/DDBJ databases">
        <title>The Natural Products Discovery Center: Release of the First 8490 Sequenced Strains for Exploring Actinobacteria Biosynthetic Diversity.</title>
        <authorList>
            <person name="Kalkreuter E."/>
            <person name="Kautsar S.A."/>
            <person name="Yang D."/>
            <person name="Bader C.D."/>
            <person name="Teijaro C.N."/>
            <person name="Fluegel L."/>
            <person name="Davis C.M."/>
            <person name="Simpson J.R."/>
            <person name="Lauterbach L."/>
            <person name="Steele A.D."/>
            <person name="Gui C."/>
            <person name="Meng S."/>
            <person name="Li G."/>
            <person name="Viehrig K."/>
            <person name="Ye F."/>
            <person name="Su P."/>
            <person name="Kiefer A.F."/>
            <person name="Nichols A."/>
            <person name="Cepeda A.J."/>
            <person name="Yan W."/>
            <person name="Fan B."/>
            <person name="Jiang Y."/>
            <person name="Adhikari A."/>
            <person name="Zheng C.-J."/>
            <person name="Schuster L."/>
            <person name="Cowan T.M."/>
            <person name="Smanski M.J."/>
            <person name="Chevrette M.G."/>
            <person name="De Carvalho L.P.S."/>
            <person name="Shen B."/>
        </authorList>
    </citation>
    <scope>NUCLEOTIDE SEQUENCE [LARGE SCALE GENOMIC DNA]</scope>
    <source>
        <strain evidence="12 13">NPDC053346</strain>
    </source>
</reference>
<dbReference type="InterPro" id="IPR004516">
    <property type="entry name" value="HisRS/HisZ"/>
</dbReference>
<keyword evidence="3 10" id="KW-0963">Cytoplasm</keyword>
<accession>A0ABW8CZL6</accession>
<dbReference type="InterPro" id="IPR041715">
    <property type="entry name" value="HisRS-like_core"/>
</dbReference>
<evidence type="ECO:0000313" key="13">
    <source>
        <dbReference type="Proteomes" id="UP001614391"/>
    </source>
</evidence>
<dbReference type="InterPro" id="IPR006195">
    <property type="entry name" value="aa-tRNA-synth_II"/>
</dbReference>
<keyword evidence="13" id="KW-1185">Reference proteome</keyword>
<evidence type="ECO:0000256" key="5">
    <source>
        <dbReference type="ARBA" id="ARBA00022741"/>
    </source>
</evidence>
<keyword evidence="4 10" id="KW-0436">Ligase</keyword>
<dbReference type="Pfam" id="PF03129">
    <property type="entry name" value="HGTP_anticodon"/>
    <property type="match status" value="1"/>
</dbReference>
<comment type="subcellular location">
    <subcellularLocation>
        <location evidence="10">Cytoplasm</location>
    </subcellularLocation>
</comment>
<dbReference type="HAMAP" id="MF_00127">
    <property type="entry name" value="His_tRNA_synth"/>
    <property type="match status" value="1"/>
</dbReference>
<dbReference type="Proteomes" id="UP001614391">
    <property type="component" value="Unassembled WGS sequence"/>
</dbReference>
<sequence length="420" mass="45592">MSTFKAPKGTYDLLPPRSATFLAVREAISTPLRNSGYGYVETPGFEDVKLFSRGVGESTDIVSKEMYTLTTKGGEELALRPEGTASVLRAALQGNLHKLGNLPVKLWYSGSYYRYERAQAGRYRHFSQVGAEAIGAEDPALDAELIILADQAYRSLGLRNFRILLNSLGDKECRPVYREALQDFLRGLDLDEDTLRRAQINPLRVLDDKRESVQKQLVGAPLLRDYLCDACKAYHEEVRALVSAAGVVFEDDDKLVRGLDYYTRTTFEFVHDGLGSQSAVGGGGRYDGLSEMIGGPALPSVGWALGVDRTVLALEAEGVELDLPTATSVFAVAIGEEARRTLFGKVTELRRAGIAADFSFGGKGLKGSMKDANRSGARLAVVAGERDLAGGVVQLKDMETGEQRAVALDDLLDAVRAELA</sequence>
<comment type="similarity">
    <text evidence="1 10">Belongs to the class-II aminoacyl-tRNA synthetase family.</text>
</comment>
<dbReference type="InterPro" id="IPR036621">
    <property type="entry name" value="Anticodon-bd_dom_sf"/>
</dbReference>
<gene>
    <name evidence="10 12" type="primary">hisS</name>
    <name evidence="12" type="ORF">ACIGW0_20420</name>
</gene>
<dbReference type="PANTHER" id="PTHR43707">
    <property type="entry name" value="HISTIDYL-TRNA SYNTHETASE"/>
    <property type="match status" value="1"/>
</dbReference>
<keyword evidence="5 10" id="KW-0547">Nucleotide-binding</keyword>
<evidence type="ECO:0000256" key="8">
    <source>
        <dbReference type="ARBA" id="ARBA00023146"/>
    </source>
</evidence>
<dbReference type="PROSITE" id="PS50862">
    <property type="entry name" value="AA_TRNA_LIGASE_II"/>
    <property type="match status" value="1"/>
</dbReference>
<evidence type="ECO:0000256" key="9">
    <source>
        <dbReference type="ARBA" id="ARBA00047639"/>
    </source>
</evidence>
<dbReference type="EC" id="6.1.1.21" evidence="10"/>
<evidence type="ECO:0000259" key="11">
    <source>
        <dbReference type="PROSITE" id="PS50862"/>
    </source>
</evidence>
<name>A0ABW8CZL6_STRBI</name>
<dbReference type="Gene3D" id="3.40.50.800">
    <property type="entry name" value="Anticodon-binding domain"/>
    <property type="match status" value="1"/>
</dbReference>
<dbReference type="RefSeq" id="WP_399616702.1">
    <property type="nucleotide sequence ID" value="NZ_JBITYT010000009.1"/>
</dbReference>
<feature type="domain" description="Aminoacyl-transfer RNA synthetases class-II family profile" evidence="11">
    <location>
        <begin position="24"/>
        <end position="324"/>
    </location>
</feature>
<dbReference type="NCBIfam" id="TIGR00442">
    <property type="entry name" value="hisS"/>
    <property type="match status" value="1"/>
</dbReference>
<evidence type="ECO:0000256" key="7">
    <source>
        <dbReference type="ARBA" id="ARBA00022917"/>
    </source>
</evidence>
<dbReference type="PANTHER" id="PTHR43707:SF1">
    <property type="entry name" value="HISTIDINE--TRNA LIGASE, MITOCHONDRIAL-RELATED"/>
    <property type="match status" value="1"/>
</dbReference>
<keyword evidence="8 10" id="KW-0030">Aminoacyl-tRNA synthetase</keyword>
<comment type="subunit">
    <text evidence="2 10">Homodimer.</text>
</comment>
<keyword evidence="6 10" id="KW-0067">ATP-binding</keyword>
<proteinExistence type="inferred from homology"/>
<dbReference type="GO" id="GO:0004821">
    <property type="term" value="F:histidine-tRNA ligase activity"/>
    <property type="evidence" value="ECO:0007669"/>
    <property type="project" value="UniProtKB-EC"/>
</dbReference>
<dbReference type="CDD" id="cd00859">
    <property type="entry name" value="HisRS_anticodon"/>
    <property type="match status" value="1"/>
</dbReference>
<dbReference type="InterPro" id="IPR045864">
    <property type="entry name" value="aa-tRNA-synth_II/BPL/LPL"/>
</dbReference>
<dbReference type="InterPro" id="IPR033656">
    <property type="entry name" value="HisRS_anticodon"/>
</dbReference>
<dbReference type="InterPro" id="IPR015807">
    <property type="entry name" value="His-tRNA-ligase"/>
</dbReference>
<organism evidence="12 13">
    <name type="scientific">Streptomyces bikiniensis</name>
    <dbReference type="NCBI Taxonomy" id="1896"/>
    <lineage>
        <taxon>Bacteria</taxon>
        <taxon>Bacillati</taxon>
        <taxon>Actinomycetota</taxon>
        <taxon>Actinomycetes</taxon>
        <taxon>Kitasatosporales</taxon>
        <taxon>Streptomycetaceae</taxon>
        <taxon>Streptomyces</taxon>
    </lineage>
</organism>
<evidence type="ECO:0000256" key="3">
    <source>
        <dbReference type="ARBA" id="ARBA00022490"/>
    </source>
</evidence>